<keyword evidence="3 5" id="KW-1133">Transmembrane helix</keyword>
<sequence>MQINKTWVVIACISFNIGSISYAFVSNSMNNALKTLYIVFQISKDDQSFFAGALTSSSYVGAFFGSILTTFIKKYHTGILIADLCLFFGSSILILGNIYTFFIGRIIAGIGCGICAVCQPVFIRQISPTSMYSSMGGILSTVFSFGYFLTMLYGVWFPTTDNITSPDQLNQYFWRIYFFVGGIPSLIRIIVMKTVYNFQTPIFYIQNNQDDKALLVLQKIYQSSNYQQLLDDIREQSQTQNKKVDFGMTIKKYRKQFYFGLFLMFIFQFCGFNAVVQYSTQIFNNSKSQETAQFLSFLISVLKWILYSFAGTITLKYYGRRKPLLAGLSLMLIANFGIYLFSYLMNDDMIIVFIFAFVFANFSSTGPIVPVYMPEFVPQQLISYCYYTFWIYSIIILLIFPIAIKHLGMENCFLFFAVITLLGVLIFYKYGVETMNKTNQEIYQLFKKNVTDSLVQMIQ</sequence>
<dbReference type="EMBL" id="CAJJDN010000153">
    <property type="protein sequence ID" value="CAD8124758.1"/>
    <property type="molecule type" value="Genomic_DNA"/>
</dbReference>
<feature type="transmembrane region" description="Helical" evidence="5">
    <location>
        <begin position="384"/>
        <end position="407"/>
    </location>
</feature>
<dbReference type="Proteomes" id="UP000692954">
    <property type="component" value="Unassembled WGS sequence"/>
</dbReference>
<comment type="subcellular location">
    <subcellularLocation>
        <location evidence="1">Membrane</location>
        <topology evidence="1">Multi-pass membrane protein</topology>
    </subcellularLocation>
</comment>
<evidence type="ECO:0000313" key="8">
    <source>
        <dbReference type="Proteomes" id="UP000692954"/>
    </source>
</evidence>
<feature type="transmembrane region" description="Helical" evidence="5">
    <location>
        <begin position="7"/>
        <end position="29"/>
    </location>
</feature>
<dbReference type="InterPro" id="IPR020846">
    <property type="entry name" value="MFS_dom"/>
</dbReference>
<evidence type="ECO:0000256" key="4">
    <source>
        <dbReference type="ARBA" id="ARBA00023136"/>
    </source>
</evidence>
<keyword evidence="8" id="KW-1185">Reference proteome</keyword>
<feature type="transmembrane region" description="Helical" evidence="5">
    <location>
        <begin position="257"/>
        <end position="280"/>
    </location>
</feature>
<feature type="domain" description="Major facilitator superfamily (MFS) profile" evidence="6">
    <location>
        <begin position="7"/>
        <end position="435"/>
    </location>
</feature>
<feature type="transmembrane region" description="Helical" evidence="5">
    <location>
        <begin position="102"/>
        <end position="123"/>
    </location>
</feature>
<gene>
    <name evidence="7" type="ORF">PSON_ATCC_30995.1.T1530095</name>
</gene>
<reference evidence="7" key="1">
    <citation type="submission" date="2021-01" db="EMBL/GenBank/DDBJ databases">
        <authorList>
            <consortium name="Genoscope - CEA"/>
            <person name="William W."/>
        </authorList>
    </citation>
    <scope>NUCLEOTIDE SEQUENCE</scope>
</reference>
<evidence type="ECO:0000313" key="7">
    <source>
        <dbReference type="EMBL" id="CAD8124758.1"/>
    </source>
</evidence>
<feature type="transmembrane region" description="Helical" evidence="5">
    <location>
        <begin position="413"/>
        <end position="432"/>
    </location>
</feature>
<proteinExistence type="predicted"/>
<name>A0A8S1RA85_9CILI</name>
<keyword evidence="2 5" id="KW-0812">Transmembrane</keyword>
<dbReference type="AlphaFoldDB" id="A0A8S1RA85"/>
<dbReference type="OrthoDB" id="6612291at2759"/>
<organism evidence="7 8">
    <name type="scientific">Paramecium sonneborni</name>
    <dbReference type="NCBI Taxonomy" id="65129"/>
    <lineage>
        <taxon>Eukaryota</taxon>
        <taxon>Sar</taxon>
        <taxon>Alveolata</taxon>
        <taxon>Ciliophora</taxon>
        <taxon>Intramacronucleata</taxon>
        <taxon>Oligohymenophorea</taxon>
        <taxon>Peniculida</taxon>
        <taxon>Parameciidae</taxon>
        <taxon>Paramecium</taxon>
    </lineage>
</organism>
<dbReference type="PANTHER" id="PTHR48022">
    <property type="entry name" value="PLASTIDIC GLUCOSE TRANSPORTER 4"/>
    <property type="match status" value="1"/>
</dbReference>
<feature type="transmembrane region" description="Helical" evidence="5">
    <location>
        <begin position="49"/>
        <end position="72"/>
    </location>
</feature>
<feature type="transmembrane region" description="Helical" evidence="5">
    <location>
        <begin position="135"/>
        <end position="156"/>
    </location>
</feature>
<keyword evidence="4 5" id="KW-0472">Membrane</keyword>
<accession>A0A8S1RA85</accession>
<evidence type="ECO:0000256" key="5">
    <source>
        <dbReference type="SAM" id="Phobius"/>
    </source>
</evidence>
<dbReference type="GO" id="GO:0016020">
    <property type="term" value="C:membrane"/>
    <property type="evidence" value="ECO:0007669"/>
    <property type="project" value="UniProtKB-SubCell"/>
</dbReference>
<comment type="caution">
    <text evidence="7">The sequence shown here is derived from an EMBL/GenBank/DDBJ whole genome shotgun (WGS) entry which is preliminary data.</text>
</comment>
<dbReference type="GO" id="GO:0005351">
    <property type="term" value="F:carbohydrate:proton symporter activity"/>
    <property type="evidence" value="ECO:0007669"/>
    <property type="project" value="TreeGrafter"/>
</dbReference>
<feature type="transmembrane region" description="Helical" evidence="5">
    <location>
        <begin position="350"/>
        <end position="372"/>
    </location>
</feature>
<protein>
    <recommendedName>
        <fullName evidence="6">Major facilitator superfamily (MFS) profile domain-containing protein</fullName>
    </recommendedName>
</protein>
<feature type="transmembrane region" description="Helical" evidence="5">
    <location>
        <begin position="292"/>
        <end position="312"/>
    </location>
</feature>
<evidence type="ECO:0000256" key="1">
    <source>
        <dbReference type="ARBA" id="ARBA00004141"/>
    </source>
</evidence>
<dbReference type="PANTHER" id="PTHR48022:SF2">
    <property type="entry name" value="PLASTIDIC GLUCOSE TRANSPORTER 4"/>
    <property type="match status" value="1"/>
</dbReference>
<dbReference type="InterPro" id="IPR050360">
    <property type="entry name" value="MFS_Sugar_Transporters"/>
</dbReference>
<dbReference type="InterPro" id="IPR005828">
    <property type="entry name" value="MFS_sugar_transport-like"/>
</dbReference>
<feature type="transmembrane region" description="Helical" evidence="5">
    <location>
        <begin position="176"/>
        <end position="196"/>
    </location>
</feature>
<evidence type="ECO:0000256" key="2">
    <source>
        <dbReference type="ARBA" id="ARBA00022692"/>
    </source>
</evidence>
<feature type="transmembrane region" description="Helical" evidence="5">
    <location>
        <begin position="324"/>
        <end position="344"/>
    </location>
</feature>
<dbReference type="Pfam" id="PF00083">
    <property type="entry name" value="Sugar_tr"/>
    <property type="match status" value="1"/>
</dbReference>
<feature type="transmembrane region" description="Helical" evidence="5">
    <location>
        <begin position="79"/>
        <end position="96"/>
    </location>
</feature>
<evidence type="ECO:0000256" key="3">
    <source>
        <dbReference type="ARBA" id="ARBA00022989"/>
    </source>
</evidence>
<dbReference type="PROSITE" id="PS50850">
    <property type="entry name" value="MFS"/>
    <property type="match status" value="1"/>
</dbReference>
<evidence type="ECO:0000259" key="6">
    <source>
        <dbReference type="PROSITE" id="PS50850"/>
    </source>
</evidence>